<gene>
    <name evidence="2" type="ORF">JKJ07_02965</name>
</gene>
<dbReference type="EMBL" id="JAENHO010000001">
    <property type="protein sequence ID" value="MBL7253264.1"/>
    <property type="molecule type" value="Genomic_DNA"/>
</dbReference>
<evidence type="ECO:0000313" key="2">
    <source>
        <dbReference type="EMBL" id="MBL7253264.1"/>
    </source>
</evidence>
<sequence>MVESITIATEPRPVVLRLRDVDAVTRDAYEQERANRTVALDDVTVRFTVREGRLTVQDATLRTADHSVAAPALRDALDSVDVETRTPDRDLRQRRTADRTEQLAAPRIILRDVRGVQIGDHNVQINRFIARNEELSLDFEEVLRRTDVRVAIRSLQRDPSDNDRRKDLERVLRDNGWSFFPKRQFLEARSEGERGLLRGLVSFESRGLQIGDGGEQRNTFVYRAWSPDAAELLRGDRDVARALTVYLCPRTDGDRDFEVLRGVLERSISELPIRWDRDRLVQYRAPRAGETVRVERADAVSIGDFRSVRSTEERDIRIARRRTAIPKPTRDLPDEDEGRKAPSVERTRDAEDDVDIRQRQDWRADRDDDFGFDRGY</sequence>
<evidence type="ECO:0008006" key="4">
    <source>
        <dbReference type="Google" id="ProtNLM"/>
    </source>
</evidence>
<comment type="caution">
    <text evidence="2">The sequence shown here is derived from an EMBL/GenBank/DDBJ whole genome shotgun (WGS) entry which is preliminary data.</text>
</comment>
<reference evidence="2 3" key="1">
    <citation type="submission" date="2021-01" db="EMBL/GenBank/DDBJ databases">
        <title>Actinoplanes sp. nov. LDG1-01 isolated from lichen.</title>
        <authorList>
            <person name="Saeng-In P."/>
            <person name="Phongsopitanun W."/>
            <person name="Kanchanasin P."/>
            <person name="Yuki M."/>
            <person name="Kudo T."/>
            <person name="Ohkuma M."/>
            <person name="Tanasupawat S."/>
        </authorList>
    </citation>
    <scope>NUCLEOTIDE SEQUENCE [LARGE SCALE GENOMIC DNA]</scope>
    <source>
        <strain evidence="2 3">LDG1-01</strain>
    </source>
</reference>
<protein>
    <recommendedName>
        <fullName evidence="4">DUF2382 domain-containing protein</fullName>
    </recommendedName>
</protein>
<organism evidence="2 3">
    <name type="scientific">Paractinoplanes lichenicola</name>
    <dbReference type="NCBI Taxonomy" id="2802976"/>
    <lineage>
        <taxon>Bacteria</taxon>
        <taxon>Bacillati</taxon>
        <taxon>Actinomycetota</taxon>
        <taxon>Actinomycetes</taxon>
        <taxon>Micromonosporales</taxon>
        <taxon>Micromonosporaceae</taxon>
        <taxon>Paractinoplanes</taxon>
    </lineage>
</organism>
<name>A0ABS1VF00_9ACTN</name>
<keyword evidence="3" id="KW-1185">Reference proteome</keyword>
<proteinExistence type="predicted"/>
<dbReference type="Proteomes" id="UP000598996">
    <property type="component" value="Unassembled WGS sequence"/>
</dbReference>
<dbReference type="RefSeq" id="WP_202989589.1">
    <property type="nucleotide sequence ID" value="NZ_JAENHO010000001.1"/>
</dbReference>
<feature type="compositionally biased region" description="Basic and acidic residues" evidence="1">
    <location>
        <begin position="328"/>
        <end position="360"/>
    </location>
</feature>
<evidence type="ECO:0000256" key="1">
    <source>
        <dbReference type="SAM" id="MobiDB-lite"/>
    </source>
</evidence>
<feature type="region of interest" description="Disordered" evidence="1">
    <location>
        <begin position="319"/>
        <end position="360"/>
    </location>
</feature>
<evidence type="ECO:0000313" key="3">
    <source>
        <dbReference type="Proteomes" id="UP000598996"/>
    </source>
</evidence>
<accession>A0ABS1VF00</accession>